<evidence type="ECO:0000256" key="8">
    <source>
        <dbReference type="PROSITE-ProRule" id="PRU00169"/>
    </source>
</evidence>
<keyword evidence="7" id="KW-0804">Transcription</keyword>
<dbReference type="Proteomes" id="UP001589818">
    <property type="component" value="Unassembled WGS sequence"/>
</dbReference>
<proteinExistence type="predicted"/>
<evidence type="ECO:0000256" key="7">
    <source>
        <dbReference type="ARBA" id="ARBA00023163"/>
    </source>
</evidence>
<dbReference type="InterPro" id="IPR001789">
    <property type="entry name" value="Sig_transdc_resp-reg_receiver"/>
</dbReference>
<evidence type="ECO:0000256" key="5">
    <source>
        <dbReference type="ARBA" id="ARBA00023015"/>
    </source>
</evidence>
<dbReference type="Gene3D" id="3.40.50.2300">
    <property type="match status" value="1"/>
</dbReference>
<dbReference type="InterPro" id="IPR009057">
    <property type="entry name" value="Homeodomain-like_sf"/>
</dbReference>
<dbReference type="PANTHER" id="PTHR42713">
    <property type="entry name" value="HISTIDINE KINASE-RELATED"/>
    <property type="match status" value="1"/>
</dbReference>
<comment type="caution">
    <text evidence="11">The sequence shown here is derived from an EMBL/GenBank/DDBJ whole genome shotgun (WGS) entry which is preliminary data.</text>
</comment>
<dbReference type="PANTHER" id="PTHR42713:SF3">
    <property type="entry name" value="TRANSCRIPTIONAL REGULATORY PROTEIN HPTR"/>
    <property type="match status" value="1"/>
</dbReference>
<organism evidence="11 12">
    <name type="scientific">Paenibacillus mendelii</name>
    <dbReference type="NCBI Taxonomy" id="206163"/>
    <lineage>
        <taxon>Bacteria</taxon>
        <taxon>Bacillati</taxon>
        <taxon>Bacillota</taxon>
        <taxon>Bacilli</taxon>
        <taxon>Bacillales</taxon>
        <taxon>Paenibacillaceae</taxon>
        <taxon>Paenibacillus</taxon>
    </lineage>
</organism>
<dbReference type="InterPro" id="IPR018060">
    <property type="entry name" value="HTH_AraC"/>
</dbReference>
<feature type="modified residue" description="4-aspartylphosphate" evidence="8">
    <location>
        <position position="55"/>
    </location>
</feature>
<dbReference type="RefSeq" id="WP_204820916.1">
    <property type="nucleotide sequence ID" value="NZ_JANHOF010000003.1"/>
</dbReference>
<dbReference type="PROSITE" id="PS01124">
    <property type="entry name" value="HTH_ARAC_FAMILY_2"/>
    <property type="match status" value="1"/>
</dbReference>
<dbReference type="SUPFAM" id="SSF52172">
    <property type="entry name" value="CheY-like"/>
    <property type="match status" value="1"/>
</dbReference>
<sequence>MYKLILVDDEPWILKDMEQIVDWEALGFQIAAKFNDVHMAESLLKRQSIDVVISDIRMPGKSGLDLLSFVNRVSPQTLVVFMSAHSEFSYAKKALELGCFAYLLKPVNEQELRDTLHKCGNRLAERDREQRVLQTYHNSMLFLEMIEKGITVQQVSKQLKGLGVEMGSGAGYAFAIVKSKSAISEQSLLDSDRLLEEHGVAFFRAMVSPLKWTYLLSRSDMDPNTIKSLYKRVLRMTAELQWDVGVSLSSVSDSQIAKYYNQANMMADTSSLNRRIGVYRYRPRVNAALPSIMERIGKATKLEHLEAALFDLHRGIAKEQIHLSGLAEIYNFFVVVIKNFSSSTQSFAEDSITVQDLVLHYGNPHDLLVEMRMLIDEHKKKPTELTTLPIVEEIIKDIERRYAHKISLKEIAQQYFISPNYLSHLFKQEKGQSFIHFLIQKRLDAAITLLKEDISLYEVGKLVGYEDYAHFSKLFKKHLGQSPLEYKQRLDNKNIVRKKLQSDLFD</sequence>
<evidence type="ECO:0000313" key="12">
    <source>
        <dbReference type="Proteomes" id="UP001589818"/>
    </source>
</evidence>
<dbReference type="PROSITE" id="PS50110">
    <property type="entry name" value="RESPONSE_REGULATORY"/>
    <property type="match status" value="1"/>
</dbReference>
<dbReference type="SUPFAM" id="SSF46689">
    <property type="entry name" value="Homeodomain-like"/>
    <property type="match status" value="2"/>
</dbReference>
<dbReference type="Pfam" id="PF12833">
    <property type="entry name" value="HTH_18"/>
    <property type="match status" value="1"/>
</dbReference>
<evidence type="ECO:0000259" key="10">
    <source>
        <dbReference type="PROSITE" id="PS50110"/>
    </source>
</evidence>
<dbReference type="EMBL" id="JBHLVF010000006">
    <property type="protein sequence ID" value="MFC0390236.1"/>
    <property type="molecule type" value="Genomic_DNA"/>
</dbReference>
<dbReference type="InterPro" id="IPR051552">
    <property type="entry name" value="HptR"/>
</dbReference>
<evidence type="ECO:0000256" key="1">
    <source>
        <dbReference type="ARBA" id="ARBA00004496"/>
    </source>
</evidence>
<accession>A0ABV6J3B5</accession>
<keyword evidence="5" id="KW-0805">Transcription regulation</keyword>
<name>A0ABV6J3B5_9BACL</name>
<protein>
    <submittedName>
        <fullName evidence="11">Response regulator</fullName>
    </submittedName>
</protein>
<dbReference type="SMART" id="SM00342">
    <property type="entry name" value="HTH_ARAC"/>
    <property type="match status" value="1"/>
</dbReference>
<keyword evidence="6" id="KW-0238">DNA-binding</keyword>
<dbReference type="Gene3D" id="1.10.10.60">
    <property type="entry name" value="Homeodomain-like"/>
    <property type="match status" value="2"/>
</dbReference>
<evidence type="ECO:0000259" key="9">
    <source>
        <dbReference type="PROSITE" id="PS01124"/>
    </source>
</evidence>
<feature type="domain" description="Response regulatory" evidence="10">
    <location>
        <begin position="3"/>
        <end position="120"/>
    </location>
</feature>
<dbReference type="Pfam" id="PF00072">
    <property type="entry name" value="Response_reg"/>
    <property type="match status" value="1"/>
</dbReference>
<evidence type="ECO:0000256" key="3">
    <source>
        <dbReference type="ARBA" id="ARBA00022553"/>
    </source>
</evidence>
<feature type="domain" description="HTH araC/xylS-type" evidence="9">
    <location>
        <begin position="392"/>
        <end position="489"/>
    </location>
</feature>
<keyword evidence="2" id="KW-0963">Cytoplasm</keyword>
<keyword evidence="4" id="KW-0902">Two-component regulatory system</keyword>
<keyword evidence="12" id="KW-1185">Reference proteome</keyword>
<dbReference type="SMART" id="SM00448">
    <property type="entry name" value="REC"/>
    <property type="match status" value="1"/>
</dbReference>
<comment type="subcellular location">
    <subcellularLocation>
        <location evidence="1">Cytoplasm</location>
    </subcellularLocation>
</comment>
<evidence type="ECO:0000256" key="4">
    <source>
        <dbReference type="ARBA" id="ARBA00023012"/>
    </source>
</evidence>
<dbReference type="CDD" id="cd17536">
    <property type="entry name" value="REC_YesN-like"/>
    <property type="match status" value="1"/>
</dbReference>
<evidence type="ECO:0000313" key="11">
    <source>
        <dbReference type="EMBL" id="MFC0390236.1"/>
    </source>
</evidence>
<keyword evidence="3 8" id="KW-0597">Phosphoprotein</keyword>
<evidence type="ECO:0000256" key="2">
    <source>
        <dbReference type="ARBA" id="ARBA00022490"/>
    </source>
</evidence>
<reference evidence="11 12" key="1">
    <citation type="submission" date="2024-09" db="EMBL/GenBank/DDBJ databases">
        <authorList>
            <person name="Sun Q."/>
            <person name="Mori K."/>
        </authorList>
    </citation>
    <scope>NUCLEOTIDE SEQUENCE [LARGE SCALE GENOMIC DNA]</scope>
    <source>
        <strain evidence="11 12">CCM 4839</strain>
    </source>
</reference>
<dbReference type="InterPro" id="IPR011006">
    <property type="entry name" value="CheY-like_superfamily"/>
</dbReference>
<gene>
    <name evidence="11" type="ORF">ACFFJ8_02485</name>
</gene>
<evidence type="ECO:0000256" key="6">
    <source>
        <dbReference type="ARBA" id="ARBA00023125"/>
    </source>
</evidence>